<evidence type="ECO:0000256" key="1">
    <source>
        <dbReference type="ARBA" id="ARBA00022448"/>
    </source>
</evidence>
<dbReference type="InterPro" id="IPR027417">
    <property type="entry name" value="P-loop_NTPase"/>
</dbReference>
<dbReference type="PANTHER" id="PTHR42734">
    <property type="entry name" value="METAL TRANSPORT SYSTEM ATP-BINDING PROTEIN TM_0124-RELATED"/>
    <property type="match status" value="1"/>
</dbReference>
<evidence type="ECO:0000256" key="2">
    <source>
        <dbReference type="ARBA" id="ARBA00022741"/>
    </source>
</evidence>
<dbReference type="Pfam" id="PF00005">
    <property type="entry name" value="ABC_tran"/>
    <property type="match status" value="1"/>
</dbReference>
<dbReference type="GO" id="GO:0016887">
    <property type="term" value="F:ATP hydrolysis activity"/>
    <property type="evidence" value="ECO:0007669"/>
    <property type="project" value="InterPro"/>
</dbReference>
<reference evidence="5" key="1">
    <citation type="submission" date="2023-07" db="EMBL/GenBank/DDBJ databases">
        <title>Genomic Encyclopedia of Type Strains, Phase IV (KMG-IV): sequencing the most valuable type-strain genomes for metagenomic binning, comparative biology and taxonomic classification.</title>
        <authorList>
            <person name="Goeker M."/>
        </authorList>
    </citation>
    <scope>NUCLEOTIDE SEQUENCE</scope>
    <source>
        <strain evidence="5">DSM 26174</strain>
    </source>
</reference>
<evidence type="ECO:0000313" key="5">
    <source>
        <dbReference type="EMBL" id="MDR6241690.1"/>
    </source>
</evidence>
<gene>
    <name evidence="5" type="ORF">HNQ88_004777</name>
</gene>
<dbReference type="InterPro" id="IPR003439">
    <property type="entry name" value="ABC_transporter-like_ATP-bd"/>
</dbReference>
<dbReference type="SMART" id="SM00382">
    <property type="entry name" value="AAA"/>
    <property type="match status" value="1"/>
</dbReference>
<keyword evidence="2" id="KW-0547">Nucleotide-binding</keyword>
<dbReference type="PROSITE" id="PS50893">
    <property type="entry name" value="ABC_TRANSPORTER_2"/>
    <property type="match status" value="1"/>
</dbReference>
<feature type="domain" description="ABC transporter" evidence="4">
    <location>
        <begin position="2"/>
        <end position="197"/>
    </location>
</feature>
<keyword evidence="3 5" id="KW-0067">ATP-binding</keyword>
<dbReference type="SUPFAM" id="SSF52540">
    <property type="entry name" value="P-loop containing nucleoside triphosphate hydrolases"/>
    <property type="match status" value="1"/>
</dbReference>
<comment type="caution">
    <text evidence="5">The sequence shown here is derived from an EMBL/GenBank/DDBJ whole genome shotgun (WGS) entry which is preliminary data.</text>
</comment>
<name>A0AAE4BV39_9BACT</name>
<dbReference type="RefSeq" id="WP_309942691.1">
    <property type="nucleotide sequence ID" value="NZ_AP025308.1"/>
</dbReference>
<keyword evidence="6" id="KW-1185">Reference proteome</keyword>
<proteinExistence type="predicted"/>
<dbReference type="PROSITE" id="PS00211">
    <property type="entry name" value="ABC_TRANSPORTER_1"/>
    <property type="match status" value="1"/>
</dbReference>
<keyword evidence="1" id="KW-0813">Transport</keyword>
<protein>
    <submittedName>
        <fullName evidence="5">Polar amino acid transport system ATP-binding protein/putative ABC transport system ATP-binding protein</fullName>
    </submittedName>
</protein>
<dbReference type="AlphaFoldDB" id="A0AAE4BV39"/>
<dbReference type="InterPro" id="IPR003593">
    <property type="entry name" value="AAA+_ATPase"/>
</dbReference>
<dbReference type="InterPro" id="IPR017871">
    <property type="entry name" value="ABC_transporter-like_CS"/>
</dbReference>
<evidence type="ECO:0000256" key="3">
    <source>
        <dbReference type="ARBA" id="ARBA00022840"/>
    </source>
</evidence>
<dbReference type="InterPro" id="IPR050153">
    <property type="entry name" value="Metal_Ion_Import_ABC"/>
</dbReference>
<dbReference type="Gene3D" id="3.40.50.300">
    <property type="entry name" value="P-loop containing nucleotide triphosphate hydrolases"/>
    <property type="match status" value="1"/>
</dbReference>
<accession>A0AAE4BV39</accession>
<evidence type="ECO:0000313" key="6">
    <source>
        <dbReference type="Proteomes" id="UP001185092"/>
    </source>
</evidence>
<dbReference type="Proteomes" id="UP001185092">
    <property type="component" value="Unassembled WGS sequence"/>
</dbReference>
<dbReference type="GO" id="GO:0005524">
    <property type="term" value="F:ATP binding"/>
    <property type="evidence" value="ECO:0007669"/>
    <property type="project" value="UniProtKB-KW"/>
</dbReference>
<dbReference type="EMBL" id="JAVDQD010000010">
    <property type="protein sequence ID" value="MDR6241690.1"/>
    <property type="molecule type" value="Genomic_DNA"/>
</dbReference>
<organism evidence="5 6">
    <name type="scientific">Aureibacter tunicatorum</name>
    <dbReference type="NCBI Taxonomy" id="866807"/>
    <lineage>
        <taxon>Bacteria</taxon>
        <taxon>Pseudomonadati</taxon>
        <taxon>Bacteroidota</taxon>
        <taxon>Cytophagia</taxon>
        <taxon>Cytophagales</taxon>
        <taxon>Persicobacteraceae</taxon>
        <taxon>Aureibacter</taxon>
    </lineage>
</organism>
<evidence type="ECO:0000259" key="4">
    <source>
        <dbReference type="PROSITE" id="PS50893"/>
    </source>
</evidence>
<sequence length="197" mass="22314">MIQCQDISLKFESKTIFSNFNLFVKKNEKICLKAASGRGKSTLLKLIQGFVSLDSGSVLIDGMRLERQNINPIRERIAWVPQNINLPVEDGNGLLRMLKIYDRKNEVVKKALQLGLDDTIMDYSFVKLSGGQKQRMIIAACLSMNKKILIMDEPTSSLDEDAIHLLLDEVLKLDEVTMVSASHNSTWQSKMDRLIEL</sequence>